<keyword evidence="2" id="KW-0830">Ubiquinone</keyword>
<evidence type="ECO:0000313" key="2">
    <source>
        <dbReference type="EMBL" id="SFF84896.1"/>
    </source>
</evidence>
<dbReference type="PANTHER" id="PTHR42912">
    <property type="entry name" value="METHYLTRANSFERASE"/>
    <property type="match status" value="1"/>
</dbReference>
<dbReference type="CDD" id="cd02440">
    <property type="entry name" value="AdoMet_MTases"/>
    <property type="match status" value="1"/>
</dbReference>
<dbReference type="Proteomes" id="UP000198661">
    <property type="component" value="Unassembled WGS sequence"/>
</dbReference>
<dbReference type="InterPro" id="IPR050508">
    <property type="entry name" value="Methyltransf_Superfamily"/>
</dbReference>
<keyword evidence="2" id="KW-0489">Methyltransferase</keyword>
<evidence type="ECO:0000313" key="3">
    <source>
        <dbReference type="Proteomes" id="UP000198661"/>
    </source>
</evidence>
<dbReference type="Pfam" id="PF08241">
    <property type="entry name" value="Methyltransf_11"/>
    <property type="match status" value="1"/>
</dbReference>
<gene>
    <name evidence="2" type="ORF">SAMN04488025_106135</name>
</gene>
<reference evidence="2 3" key="1">
    <citation type="submission" date="2016-10" db="EMBL/GenBank/DDBJ databases">
        <authorList>
            <person name="de Groot N.N."/>
        </authorList>
    </citation>
    <scope>NUCLEOTIDE SEQUENCE [LARGE SCALE GENOMIC DNA]</scope>
    <source>
        <strain evidence="2 3">DSM 44945</strain>
    </source>
</reference>
<dbReference type="EMBL" id="FOOK01000006">
    <property type="protein sequence ID" value="SFF84896.1"/>
    <property type="molecule type" value="Genomic_DNA"/>
</dbReference>
<dbReference type="RefSeq" id="WP_092036610.1">
    <property type="nucleotide sequence ID" value="NZ_FOOK01000006.1"/>
</dbReference>
<sequence>MNNDRNLLIYRRWAPFYDQVIGRWPGLNRARRRFLSIAGLRPGERALFVGVGTGLDLPLVPEDLEVVGVDLSPEMLERAKLMAKNRPSIRLLRMNAENLVFPEGSFDAVFLHLILSVVEHPRRALAEAVRVLRPGGRCLILDKFAPVHRRPSGIRRLLNRVVTRLGTDIERSWEPWAEGLPVVKEREEAALLGGSYRIICLRKREKKGK</sequence>
<dbReference type="SUPFAM" id="SSF53335">
    <property type="entry name" value="S-adenosyl-L-methionine-dependent methyltransferases"/>
    <property type="match status" value="1"/>
</dbReference>
<dbReference type="AlphaFoldDB" id="A0A1I2M638"/>
<accession>A0A1I2M638</accession>
<dbReference type="GO" id="GO:0032259">
    <property type="term" value="P:methylation"/>
    <property type="evidence" value="ECO:0007669"/>
    <property type="project" value="UniProtKB-KW"/>
</dbReference>
<name>A0A1I2M638_9BACL</name>
<protein>
    <submittedName>
        <fullName evidence="2">Ubiquinone/menaquinone biosynthesis C-methylase UbiE</fullName>
    </submittedName>
</protein>
<dbReference type="InterPro" id="IPR013216">
    <property type="entry name" value="Methyltransf_11"/>
</dbReference>
<dbReference type="STRING" id="201973.SAMN04488025_106135"/>
<dbReference type="InterPro" id="IPR029063">
    <property type="entry name" value="SAM-dependent_MTases_sf"/>
</dbReference>
<organism evidence="2 3">
    <name type="scientific">Planifilum fulgidum</name>
    <dbReference type="NCBI Taxonomy" id="201973"/>
    <lineage>
        <taxon>Bacteria</taxon>
        <taxon>Bacillati</taxon>
        <taxon>Bacillota</taxon>
        <taxon>Bacilli</taxon>
        <taxon>Bacillales</taxon>
        <taxon>Thermoactinomycetaceae</taxon>
        <taxon>Planifilum</taxon>
    </lineage>
</organism>
<dbReference type="GO" id="GO:0008757">
    <property type="term" value="F:S-adenosylmethionine-dependent methyltransferase activity"/>
    <property type="evidence" value="ECO:0007669"/>
    <property type="project" value="InterPro"/>
</dbReference>
<dbReference type="Gene3D" id="3.40.50.150">
    <property type="entry name" value="Vaccinia Virus protein VP39"/>
    <property type="match status" value="1"/>
</dbReference>
<evidence type="ECO:0000259" key="1">
    <source>
        <dbReference type="Pfam" id="PF08241"/>
    </source>
</evidence>
<feature type="domain" description="Methyltransferase type 11" evidence="1">
    <location>
        <begin position="49"/>
        <end position="140"/>
    </location>
</feature>
<keyword evidence="2" id="KW-0808">Transferase</keyword>
<proteinExistence type="predicted"/>
<dbReference type="OrthoDB" id="323463at2"/>
<keyword evidence="3" id="KW-1185">Reference proteome</keyword>